<evidence type="ECO:0000256" key="8">
    <source>
        <dbReference type="ARBA" id="ARBA00022723"/>
    </source>
</evidence>
<dbReference type="GO" id="GO:0020037">
    <property type="term" value="F:heme binding"/>
    <property type="evidence" value="ECO:0007669"/>
    <property type="project" value="InterPro"/>
</dbReference>
<dbReference type="Pfam" id="PF03460">
    <property type="entry name" value="NIR_SIR_ferr"/>
    <property type="match status" value="1"/>
</dbReference>
<evidence type="ECO:0000259" key="17">
    <source>
        <dbReference type="Pfam" id="PF01077"/>
    </source>
</evidence>
<dbReference type="InterPro" id="IPR041854">
    <property type="entry name" value="BFD-like_2Fe2S-bd_dom_sf"/>
</dbReference>
<dbReference type="InterPro" id="IPR005117">
    <property type="entry name" value="NiRdtase/SiRdtase_haem-b_fer"/>
</dbReference>
<keyword evidence="10" id="KW-0560">Oxidoreductase</keyword>
<feature type="binding site" evidence="16">
    <location>
        <position position="682"/>
    </location>
    <ligand>
        <name>[4Fe-4S] cluster</name>
        <dbReference type="ChEBI" id="CHEBI:49883"/>
    </ligand>
</feature>
<organism evidence="22 23">
    <name type="scientific">Skermanella stibiiresistens SB22</name>
    <dbReference type="NCBI Taxonomy" id="1385369"/>
    <lineage>
        <taxon>Bacteria</taxon>
        <taxon>Pseudomonadati</taxon>
        <taxon>Pseudomonadota</taxon>
        <taxon>Alphaproteobacteria</taxon>
        <taxon>Rhodospirillales</taxon>
        <taxon>Azospirillaceae</taxon>
        <taxon>Skermanella</taxon>
    </lineage>
</organism>
<dbReference type="InterPro" id="IPR017121">
    <property type="entry name" value="Nitrite_Rdtase_lsu"/>
</dbReference>
<evidence type="ECO:0000256" key="15">
    <source>
        <dbReference type="PIRNR" id="PIRNR037149"/>
    </source>
</evidence>
<dbReference type="Gene3D" id="3.30.413.10">
    <property type="entry name" value="Sulfite Reductase Hemoprotein, domain 1"/>
    <property type="match status" value="1"/>
</dbReference>
<evidence type="ECO:0000256" key="16">
    <source>
        <dbReference type="PIRSR" id="PIRSR037149-1"/>
    </source>
</evidence>
<dbReference type="Gene3D" id="3.90.480.20">
    <property type="match status" value="1"/>
</dbReference>
<evidence type="ECO:0000259" key="18">
    <source>
        <dbReference type="Pfam" id="PF03460"/>
    </source>
</evidence>
<feature type="domain" description="BFD-like [2Fe-2S]-binding" evidence="19">
    <location>
        <begin position="427"/>
        <end position="473"/>
    </location>
</feature>
<keyword evidence="23" id="KW-1185">Reference proteome</keyword>
<dbReference type="InterPro" id="IPR007419">
    <property type="entry name" value="BFD-like_2Fe2S-bd_dom"/>
</dbReference>
<dbReference type="Pfam" id="PF01077">
    <property type="entry name" value="NIR_SIR"/>
    <property type="match status" value="1"/>
</dbReference>
<evidence type="ECO:0000256" key="7">
    <source>
        <dbReference type="ARBA" id="ARBA00022714"/>
    </source>
</evidence>
<dbReference type="AlphaFoldDB" id="W9GR04"/>
<dbReference type="InterPro" id="IPR006067">
    <property type="entry name" value="NO2/SO3_Rdtase_4Fe4S_dom"/>
</dbReference>
<feature type="binding site" evidence="16">
    <location>
        <position position="642"/>
    </location>
    <ligand>
        <name>[4Fe-4S] cluster</name>
        <dbReference type="ChEBI" id="CHEBI:49883"/>
    </ligand>
</feature>
<keyword evidence="6 15" id="KW-0285">Flavoprotein</keyword>
<feature type="binding site" evidence="16">
    <location>
        <position position="648"/>
    </location>
    <ligand>
        <name>[4Fe-4S] cluster</name>
        <dbReference type="ChEBI" id="CHEBI:49883"/>
    </ligand>
</feature>
<comment type="cofactor">
    <cofactor evidence="16">
        <name>[4Fe-4S] cluster</name>
        <dbReference type="ChEBI" id="CHEBI:49883"/>
    </cofactor>
    <text evidence="16">Binds 1 [4Fe-4S] cluster per subunit.</text>
</comment>
<keyword evidence="7" id="KW-0001">2Fe-2S</keyword>
<dbReference type="EMBL" id="AVFL01000050">
    <property type="protein sequence ID" value="EWY36169.1"/>
    <property type="molecule type" value="Genomic_DNA"/>
</dbReference>
<feature type="domain" description="FAD/NAD(P)-binding" evidence="20">
    <location>
        <begin position="5"/>
        <end position="291"/>
    </location>
</feature>
<dbReference type="PRINTS" id="PR00411">
    <property type="entry name" value="PNDRDTASEI"/>
</dbReference>
<dbReference type="PANTHER" id="PTHR43809">
    <property type="entry name" value="NITRITE REDUCTASE (NADH) LARGE SUBUNIT"/>
    <property type="match status" value="1"/>
</dbReference>
<keyword evidence="12 16" id="KW-0411">Iron-sulfur</keyword>
<dbReference type="Pfam" id="PF07992">
    <property type="entry name" value="Pyr_redox_2"/>
    <property type="match status" value="1"/>
</dbReference>
<dbReference type="Pfam" id="PF04324">
    <property type="entry name" value="Fer2_BFD"/>
    <property type="match status" value="1"/>
</dbReference>
<keyword evidence="8 16" id="KW-0479">Metal-binding</keyword>
<dbReference type="PRINTS" id="PR00397">
    <property type="entry name" value="SIROHAEM"/>
</dbReference>
<dbReference type="InterPro" id="IPR023753">
    <property type="entry name" value="FAD/NAD-binding_dom"/>
</dbReference>
<feature type="binding site" description="axial binding residue" evidence="16">
    <location>
        <position position="686"/>
    </location>
    <ligand>
        <name>siroheme</name>
        <dbReference type="ChEBI" id="CHEBI:60052"/>
    </ligand>
    <ligandPart>
        <name>Fe</name>
        <dbReference type="ChEBI" id="CHEBI:18248"/>
    </ligandPart>
</feature>
<reference evidence="22 23" key="1">
    <citation type="submission" date="2013-08" db="EMBL/GenBank/DDBJ databases">
        <title>The genome sequence of Skermanella stibiiresistens.</title>
        <authorList>
            <person name="Zhu W."/>
            <person name="Wang G."/>
        </authorList>
    </citation>
    <scope>NUCLEOTIDE SEQUENCE [LARGE SCALE GENOMIC DNA]</scope>
    <source>
        <strain evidence="22 23">SB22</strain>
    </source>
</reference>
<evidence type="ECO:0000259" key="20">
    <source>
        <dbReference type="Pfam" id="PF07992"/>
    </source>
</evidence>
<dbReference type="SUPFAM" id="SSF56014">
    <property type="entry name" value="Nitrite and sulphite reductase 4Fe-4S domain-like"/>
    <property type="match status" value="1"/>
</dbReference>
<sequence>MGKRKLVVIGNGMAGARAVEEVLARGGADMFDITMFGDEPYGNYNRILLSNVLNGSQYPADIVMNPLDWYRDNGITLHAGSPVTDIDRAAKTVRSAAGVHVSYDHLMIATGSRAFIPPVEGMTGADGQLRHGVYAFRTLDDCDGIIAKAKESRQAAVIGGGLLGLEAARGLINHGCKVHVIHIGKHLMEQQLDGPAGAMLRSAMEAMGVEVHLHKSTTAVLGDERGITGLAFKDGTTVECDLIVVSAGIRPNAEIGMRCGLTVERAIVVDDHMRSIDDPDVYVVGECAQHRGRVYGLVAPLWDQAKVLAEHITGRNRQAAYHGSKLATKLKVMGVEVAAMGITEPTEERDEVVQFTEPKRGTYKKLIVRDGRLVGGILMGDISKAAYLMQAFDRDTPLPEERLSLLFDIGAPAEKVTLEEMPGEAQVCNCNGVTKAAIGACVAGGARNASAVMKATRGGMGCGSCKGLINELVDFFCGGEAEEDPSIHYYVPGVPLSTTDLIDAIVANDLRSVSSVFKVLAGGKEDPSSKPGLANLLSTVWKGEYEDERDARFINDRMHGNIQKDGTFSVVPEMPGGVCTPDELKRIADVAVKYKIPLVKLTGGQRIDLVGVPRDDLPGVWKELGMPAGHAWGKSYRTCKSCIGTDHCRFGLGDSMALATKIERRFRGIDSPGKLKLATAGCPRNCSEAYVKDIGAVAIGDDKWEIYIGGAAGAHIRKGDLLCVVGSHDEALQVMGRFMQYYRETAKWKERTYSYVERVGLAKIKSIVIDDSEGIGDRLDKSIQQSIDAYRDPWLEGQQPATPNQFTSLVPAEG</sequence>
<dbReference type="GO" id="GO:0042128">
    <property type="term" value="P:nitrate assimilation"/>
    <property type="evidence" value="ECO:0007669"/>
    <property type="project" value="UniProtKB-UniRule"/>
</dbReference>
<dbReference type="InterPro" id="IPR016156">
    <property type="entry name" value="FAD/NAD-linked_Rdtase_dimer_sf"/>
</dbReference>
<keyword evidence="13 15" id="KW-0534">Nitrate assimilation</keyword>
<dbReference type="InterPro" id="IPR052034">
    <property type="entry name" value="NasD-like"/>
</dbReference>
<dbReference type="InterPro" id="IPR006066">
    <property type="entry name" value="NO2/SO3_Rdtase_FeS/sirohaem_BS"/>
</dbReference>
<dbReference type="Gene3D" id="1.10.10.1100">
    <property type="entry name" value="BFD-like [2Fe-2S]-binding domain"/>
    <property type="match status" value="1"/>
</dbReference>
<dbReference type="RefSeq" id="WP_037461159.1">
    <property type="nucleotide sequence ID" value="NZ_AVFL01000050.1"/>
</dbReference>
<dbReference type="InterPro" id="IPR041575">
    <property type="entry name" value="Rubredoxin_C"/>
</dbReference>
<dbReference type="Proteomes" id="UP000019486">
    <property type="component" value="Unassembled WGS sequence"/>
</dbReference>
<comment type="similarity">
    <text evidence="3">Belongs to the nitrite and sulfite reductase 4Fe-4S domain family.</text>
</comment>
<keyword evidence="9 15" id="KW-0274">FAD</keyword>
<evidence type="ECO:0000256" key="4">
    <source>
        <dbReference type="ARBA" id="ARBA00022485"/>
    </source>
</evidence>
<evidence type="ECO:0000256" key="9">
    <source>
        <dbReference type="ARBA" id="ARBA00022827"/>
    </source>
</evidence>
<dbReference type="InterPro" id="IPR012744">
    <property type="entry name" value="Nitri_red_NirB"/>
</dbReference>
<dbReference type="GO" id="GO:0046872">
    <property type="term" value="F:metal ion binding"/>
    <property type="evidence" value="ECO:0007669"/>
    <property type="project" value="UniProtKB-KW"/>
</dbReference>
<dbReference type="GO" id="GO:0051537">
    <property type="term" value="F:2 iron, 2 sulfur cluster binding"/>
    <property type="evidence" value="ECO:0007669"/>
    <property type="project" value="UniProtKB-KW"/>
</dbReference>
<dbReference type="SUPFAM" id="SSF55124">
    <property type="entry name" value="Nitrite/Sulfite reductase N-terminal domain-like"/>
    <property type="match status" value="1"/>
</dbReference>
<name>W9GR04_9PROT</name>
<dbReference type="PIRSF" id="PIRSF037149">
    <property type="entry name" value="NirB"/>
    <property type="match status" value="1"/>
</dbReference>
<dbReference type="Gene3D" id="3.30.390.30">
    <property type="match status" value="1"/>
</dbReference>
<feature type="domain" description="Nitrite/sulphite reductase 4Fe-4S" evidence="17">
    <location>
        <begin position="633"/>
        <end position="770"/>
    </location>
</feature>
<dbReference type="GO" id="GO:0050661">
    <property type="term" value="F:NADP binding"/>
    <property type="evidence" value="ECO:0007669"/>
    <property type="project" value="UniProtKB-UniRule"/>
</dbReference>
<gene>
    <name evidence="22" type="ORF">N825_29380</name>
</gene>
<evidence type="ECO:0000256" key="13">
    <source>
        <dbReference type="ARBA" id="ARBA00023063"/>
    </source>
</evidence>
<dbReference type="InterPro" id="IPR036136">
    <property type="entry name" value="Nit/Sulf_reduc_fer-like_dom_sf"/>
</dbReference>
<evidence type="ECO:0000256" key="6">
    <source>
        <dbReference type="ARBA" id="ARBA00022630"/>
    </source>
</evidence>
<dbReference type="GO" id="GO:0050660">
    <property type="term" value="F:flavin adenine dinucleotide binding"/>
    <property type="evidence" value="ECO:0007669"/>
    <property type="project" value="UniProtKB-UniRule"/>
</dbReference>
<dbReference type="Pfam" id="PF18267">
    <property type="entry name" value="Rubredoxin_C"/>
    <property type="match status" value="1"/>
</dbReference>
<evidence type="ECO:0000256" key="12">
    <source>
        <dbReference type="ARBA" id="ARBA00023014"/>
    </source>
</evidence>
<evidence type="ECO:0000256" key="11">
    <source>
        <dbReference type="ARBA" id="ARBA00023004"/>
    </source>
</evidence>
<keyword evidence="4 16" id="KW-0004">4Fe-4S</keyword>
<keyword evidence="11 16" id="KW-0408">Iron</keyword>
<dbReference type="InterPro" id="IPR045854">
    <property type="entry name" value="NO2/SO3_Rdtase_4Fe4S_sf"/>
</dbReference>
<dbReference type="OrthoDB" id="9768666at2"/>
<dbReference type="UniPathway" id="UPA00653"/>
<keyword evidence="5 16" id="KW-0349">Heme</keyword>
<comment type="cofactor">
    <cofactor evidence="14">
        <name>[2Fe-2S] cluster</name>
        <dbReference type="ChEBI" id="CHEBI:190135"/>
    </cofactor>
</comment>
<evidence type="ECO:0000259" key="21">
    <source>
        <dbReference type="Pfam" id="PF18267"/>
    </source>
</evidence>
<dbReference type="GO" id="GO:0098809">
    <property type="term" value="F:nitrite reductase activity"/>
    <property type="evidence" value="ECO:0007669"/>
    <property type="project" value="InterPro"/>
</dbReference>
<dbReference type="PRINTS" id="PR00368">
    <property type="entry name" value="FADPNR"/>
</dbReference>
<feature type="domain" description="NADH-rubredoxin oxidoreductase C-terminal" evidence="21">
    <location>
        <begin position="327"/>
        <end position="393"/>
    </location>
</feature>
<evidence type="ECO:0000313" key="22">
    <source>
        <dbReference type="EMBL" id="EWY36169.1"/>
    </source>
</evidence>
<comment type="pathway">
    <text evidence="2">Nitrogen metabolism; nitrate reduction (assimilation).</text>
</comment>
<dbReference type="NCBIfam" id="TIGR02374">
    <property type="entry name" value="nitri_red_nirB"/>
    <property type="match status" value="1"/>
</dbReference>
<evidence type="ECO:0000259" key="19">
    <source>
        <dbReference type="Pfam" id="PF04324"/>
    </source>
</evidence>
<dbReference type="PATRIC" id="fig|1385369.3.peg.6769"/>
<feature type="binding site" evidence="16">
    <location>
        <position position="686"/>
    </location>
    <ligand>
        <name>[4Fe-4S] cluster</name>
        <dbReference type="ChEBI" id="CHEBI:49883"/>
    </ligand>
</feature>
<dbReference type="SUPFAM" id="SSF51905">
    <property type="entry name" value="FAD/NAD(P)-binding domain"/>
    <property type="match status" value="2"/>
</dbReference>
<evidence type="ECO:0000256" key="10">
    <source>
        <dbReference type="ARBA" id="ARBA00023002"/>
    </source>
</evidence>
<evidence type="ECO:0000256" key="5">
    <source>
        <dbReference type="ARBA" id="ARBA00022617"/>
    </source>
</evidence>
<dbReference type="GO" id="GO:0051539">
    <property type="term" value="F:4 iron, 4 sulfur cluster binding"/>
    <property type="evidence" value="ECO:0007669"/>
    <property type="project" value="UniProtKB-KW"/>
</dbReference>
<evidence type="ECO:0000256" key="14">
    <source>
        <dbReference type="ARBA" id="ARBA00034078"/>
    </source>
</evidence>
<accession>W9GR04</accession>
<comment type="caution">
    <text evidence="22">The sequence shown here is derived from an EMBL/GenBank/DDBJ whole genome shotgun (WGS) entry which is preliminary data.</text>
</comment>
<dbReference type="PANTHER" id="PTHR43809:SF1">
    <property type="entry name" value="NITRITE REDUCTASE (NADH) LARGE SUBUNIT"/>
    <property type="match status" value="1"/>
</dbReference>
<comment type="cofactor">
    <cofactor evidence="16">
        <name>siroheme</name>
        <dbReference type="ChEBI" id="CHEBI:60052"/>
    </cofactor>
    <text evidence="16">Binds 1 siroheme per subunit.</text>
</comment>
<evidence type="ECO:0000256" key="1">
    <source>
        <dbReference type="ARBA" id="ARBA00001974"/>
    </source>
</evidence>
<comment type="cofactor">
    <cofactor evidence="1 15">
        <name>FAD</name>
        <dbReference type="ChEBI" id="CHEBI:57692"/>
    </cofactor>
</comment>
<feature type="domain" description="Nitrite/Sulfite reductase ferredoxin-like" evidence="18">
    <location>
        <begin position="563"/>
        <end position="624"/>
    </location>
</feature>
<dbReference type="STRING" id="1385369.N825_29380"/>
<evidence type="ECO:0000313" key="23">
    <source>
        <dbReference type="Proteomes" id="UP000019486"/>
    </source>
</evidence>
<evidence type="ECO:0000256" key="2">
    <source>
        <dbReference type="ARBA" id="ARBA00005096"/>
    </source>
</evidence>
<dbReference type="Gene3D" id="3.50.50.60">
    <property type="entry name" value="FAD/NAD(P)-binding domain"/>
    <property type="match status" value="2"/>
</dbReference>
<protein>
    <submittedName>
        <fullName evidence="22">Nitrite reductase</fullName>
    </submittedName>
</protein>
<evidence type="ECO:0000256" key="3">
    <source>
        <dbReference type="ARBA" id="ARBA00010429"/>
    </source>
</evidence>
<dbReference type="InterPro" id="IPR036188">
    <property type="entry name" value="FAD/NAD-bd_sf"/>
</dbReference>
<proteinExistence type="inferred from homology"/>